<dbReference type="EMBL" id="JH719444">
    <property type="protein sequence ID" value="EJF57824.1"/>
    <property type="molecule type" value="Genomic_DNA"/>
</dbReference>
<evidence type="ECO:0000313" key="3">
    <source>
        <dbReference type="Proteomes" id="UP000053319"/>
    </source>
</evidence>
<sequence length="350" mass="40344">MPRTPPIEKQQQLLTQLAAVRQQIREDKERVERDRMEREKAEQERQAREEGVWSPPGVPRSSPKAGPSKRHHNDNDTNDNNNNKIVNIMPKRKRARTETVWAPAKKTYAECKEKRITCLFSVGCSRTRTCQACTRSKTKCTRGQRVDKTPAVAISDDEALVTPVGRSTPSKKVAPAEKMGPVPGSLSKAWGKERETMAEREERLEAEWRKEEFKRKEKEIDMATTSIEADLPFSRRAWREIIVLKTLHYAMSEIWQLREELEELWREMRLTHSAISDLAQSKEGVYQEYFGRITDLLEGEPSDDKGHLESDPDWAEMEEFGVAELDWELGSEAEQGRKQEAEKGPEQAQE</sequence>
<accession>R7SNQ5</accession>
<feature type="compositionally biased region" description="Basic and acidic residues" evidence="1">
    <location>
        <begin position="25"/>
        <end position="51"/>
    </location>
</feature>
<protein>
    <recommendedName>
        <fullName evidence="4">Zn(2)-C6 fungal-type domain-containing protein</fullName>
    </recommendedName>
</protein>
<dbReference type="KEGG" id="dsq:DICSQDRAFT_173568"/>
<evidence type="ECO:0008006" key="4">
    <source>
        <dbReference type="Google" id="ProtNLM"/>
    </source>
</evidence>
<feature type="region of interest" description="Disordered" evidence="1">
    <location>
        <begin position="331"/>
        <end position="350"/>
    </location>
</feature>
<feature type="region of interest" description="Disordered" evidence="1">
    <location>
        <begin position="25"/>
        <end position="93"/>
    </location>
</feature>
<dbReference type="RefSeq" id="XP_007369452.1">
    <property type="nucleotide sequence ID" value="XM_007369390.1"/>
</dbReference>
<reference evidence="2 3" key="1">
    <citation type="journal article" date="2012" name="Science">
        <title>The Paleozoic origin of enzymatic lignin decomposition reconstructed from 31 fungal genomes.</title>
        <authorList>
            <person name="Floudas D."/>
            <person name="Binder M."/>
            <person name="Riley R."/>
            <person name="Barry K."/>
            <person name="Blanchette R.A."/>
            <person name="Henrissat B."/>
            <person name="Martinez A.T."/>
            <person name="Otillar R."/>
            <person name="Spatafora J.W."/>
            <person name="Yadav J.S."/>
            <person name="Aerts A."/>
            <person name="Benoit I."/>
            <person name="Boyd A."/>
            <person name="Carlson A."/>
            <person name="Copeland A."/>
            <person name="Coutinho P.M."/>
            <person name="de Vries R.P."/>
            <person name="Ferreira P."/>
            <person name="Findley K."/>
            <person name="Foster B."/>
            <person name="Gaskell J."/>
            <person name="Glotzer D."/>
            <person name="Gorecki P."/>
            <person name="Heitman J."/>
            <person name="Hesse C."/>
            <person name="Hori C."/>
            <person name="Igarashi K."/>
            <person name="Jurgens J.A."/>
            <person name="Kallen N."/>
            <person name="Kersten P."/>
            <person name="Kohler A."/>
            <person name="Kuees U."/>
            <person name="Kumar T.K.A."/>
            <person name="Kuo A."/>
            <person name="LaButti K."/>
            <person name="Larrondo L.F."/>
            <person name="Lindquist E."/>
            <person name="Ling A."/>
            <person name="Lombard V."/>
            <person name="Lucas S."/>
            <person name="Lundell T."/>
            <person name="Martin R."/>
            <person name="McLaughlin D.J."/>
            <person name="Morgenstern I."/>
            <person name="Morin E."/>
            <person name="Murat C."/>
            <person name="Nagy L.G."/>
            <person name="Nolan M."/>
            <person name="Ohm R.A."/>
            <person name="Patyshakuliyeva A."/>
            <person name="Rokas A."/>
            <person name="Ruiz-Duenas F.J."/>
            <person name="Sabat G."/>
            <person name="Salamov A."/>
            <person name="Samejima M."/>
            <person name="Schmutz J."/>
            <person name="Slot J.C."/>
            <person name="St John F."/>
            <person name="Stenlid J."/>
            <person name="Sun H."/>
            <person name="Sun S."/>
            <person name="Syed K."/>
            <person name="Tsang A."/>
            <person name="Wiebenga A."/>
            <person name="Young D."/>
            <person name="Pisabarro A."/>
            <person name="Eastwood D.C."/>
            <person name="Martin F."/>
            <person name="Cullen D."/>
            <person name="Grigoriev I.V."/>
            <person name="Hibbett D.S."/>
        </authorList>
    </citation>
    <scope>NUCLEOTIDE SEQUENCE [LARGE SCALE GENOMIC DNA]</scope>
    <source>
        <strain evidence="2 3">LYAD-421 SS1</strain>
    </source>
</reference>
<feature type="region of interest" description="Disordered" evidence="1">
    <location>
        <begin position="162"/>
        <end position="195"/>
    </location>
</feature>
<organism evidence="2 3">
    <name type="scientific">Dichomitus squalens (strain LYAD-421)</name>
    <name type="common">Western red white-rot fungus</name>
    <dbReference type="NCBI Taxonomy" id="732165"/>
    <lineage>
        <taxon>Eukaryota</taxon>
        <taxon>Fungi</taxon>
        <taxon>Dikarya</taxon>
        <taxon>Basidiomycota</taxon>
        <taxon>Agaricomycotina</taxon>
        <taxon>Agaricomycetes</taxon>
        <taxon>Polyporales</taxon>
        <taxon>Polyporaceae</taxon>
        <taxon>Dichomitus</taxon>
    </lineage>
</organism>
<evidence type="ECO:0000313" key="2">
    <source>
        <dbReference type="EMBL" id="EJF57824.1"/>
    </source>
</evidence>
<name>R7SNQ5_DICSQ</name>
<evidence type="ECO:0000256" key="1">
    <source>
        <dbReference type="SAM" id="MobiDB-lite"/>
    </source>
</evidence>
<feature type="compositionally biased region" description="Basic and acidic residues" evidence="1">
    <location>
        <begin position="334"/>
        <end position="350"/>
    </location>
</feature>
<proteinExistence type="predicted"/>
<dbReference type="HOGENOM" id="CLU_792323_0_0_1"/>
<gene>
    <name evidence="2" type="ORF">DICSQDRAFT_173568</name>
</gene>
<dbReference type="GeneID" id="18839789"/>
<dbReference type="AlphaFoldDB" id="R7SNQ5"/>
<dbReference type="Proteomes" id="UP000053319">
    <property type="component" value="Unassembled WGS sequence"/>
</dbReference>